<organism evidence="1 2">
    <name type="scientific">Salipiger abyssi</name>
    <dbReference type="NCBI Taxonomy" id="1250539"/>
    <lineage>
        <taxon>Bacteria</taxon>
        <taxon>Pseudomonadati</taxon>
        <taxon>Pseudomonadota</taxon>
        <taxon>Alphaproteobacteria</taxon>
        <taxon>Rhodobacterales</taxon>
        <taxon>Roseobacteraceae</taxon>
        <taxon>Salipiger</taxon>
    </lineage>
</organism>
<dbReference type="Proteomes" id="UP000187059">
    <property type="component" value="Chromosome"/>
</dbReference>
<dbReference type="KEGG" id="paby:Ga0080574_TMP4628"/>
<sequence>MPASGGSISGKMKAQRRARLSSFFKYSTAAIAARATPLMSAPRR</sequence>
<keyword evidence="2" id="KW-1185">Reference proteome</keyword>
<evidence type="ECO:0000313" key="1">
    <source>
        <dbReference type="EMBL" id="APZ54962.1"/>
    </source>
</evidence>
<dbReference type="AlphaFoldDB" id="A0A1P8UZZ2"/>
<name>A0A1P8UZZ2_9RHOB</name>
<gene>
    <name evidence="1" type="ORF">Ga0080574_TMP4628</name>
</gene>
<evidence type="ECO:0000313" key="2">
    <source>
        <dbReference type="Proteomes" id="UP000187059"/>
    </source>
</evidence>
<accession>A0A1P8UZZ2</accession>
<dbReference type="EMBL" id="CP015093">
    <property type="protein sequence ID" value="APZ54962.1"/>
    <property type="molecule type" value="Genomic_DNA"/>
</dbReference>
<proteinExistence type="predicted"/>
<reference evidence="1 2" key="1">
    <citation type="submission" date="2016-04" db="EMBL/GenBank/DDBJ databases">
        <title>Deep-sea bacteria in the southern Pacific.</title>
        <authorList>
            <person name="Tang K."/>
        </authorList>
    </citation>
    <scope>NUCLEOTIDE SEQUENCE [LARGE SCALE GENOMIC DNA]</scope>
    <source>
        <strain evidence="1 2">JLT2014</strain>
    </source>
</reference>
<protein>
    <submittedName>
        <fullName evidence="1">Uncharacterized protein</fullName>
    </submittedName>
</protein>